<dbReference type="GO" id="GO:0022625">
    <property type="term" value="C:cytosolic large ribosomal subunit"/>
    <property type="evidence" value="ECO:0007669"/>
    <property type="project" value="TreeGrafter"/>
</dbReference>
<name>A0A0G0KSA5_9BACT</name>
<evidence type="ECO:0000256" key="5">
    <source>
        <dbReference type="RuleBase" id="RU000660"/>
    </source>
</evidence>
<reference evidence="7 8" key="1">
    <citation type="journal article" date="2015" name="Nature">
        <title>rRNA introns, odd ribosomes, and small enigmatic genomes across a large radiation of phyla.</title>
        <authorList>
            <person name="Brown C.T."/>
            <person name="Hug L.A."/>
            <person name="Thomas B.C."/>
            <person name="Sharon I."/>
            <person name="Castelle C.J."/>
            <person name="Singh A."/>
            <person name="Wilkins M.J."/>
            <person name="Williams K.H."/>
            <person name="Banfield J.F."/>
        </authorList>
    </citation>
    <scope>NUCLEOTIDE SEQUENCE [LARGE SCALE GENOMIC DNA]</scope>
</reference>
<evidence type="ECO:0000256" key="3">
    <source>
        <dbReference type="ARBA" id="ARBA00023274"/>
    </source>
</evidence>
<evidence type="ECO:0000256" key="4">
    <source>
        <dbReference type="ARBA" id="ARBA00035494"/>
    </source>
</evidence>
<dbReference type="GO" id="GO:0006412">
    <property type="term" value="P:translation"/>
    <property type="evidence" value="ECO:0007669"/>
    <property type="project" value="InterPro"/>
</dbReference>
<sequence>MRHKVYGTHLGRDKNERTALFKNLVGSLILYGQIKTTQAKAKAIKGLIDKIINQAKNPSTRRLMQTFLVSKKIQEKLIKEVILALKSRTSGYTSIIKVGQRQGDGAMMVRISLLLEEVEKKVSKK</sequence>
<evidence type="ECO:0000313" key="7">
    <source>
        <dbReference type="EMBL" id="KKQ78415.1"/>
    </source>
</evidence>
<gene>
    <name evidence="7" type="ORF">US99_C0022G0007</name>
</gene>
<dbReference type="EMBL" id="LBVC01000022">
    <property type="protein sequence ID" value="KKQ78415.1"/>
    <property type="molecule type" value="Genomic_DNA"/>
</dbReference>
<dbReference type="PANTHER" id="PTHR14413:SF16">
    <property type="entry name" value="LARGE RIBOSOMAL SUBUNIT PROTEIN BL17M"/>
    <property type="match status" value="1"/>
</dbReference>
<comment type="similarity">
    <text evidence="1 5">Belongs to the bacterial ribosomal protein bL17 family.</text>
</comment>
<comment type="caution">
    <text evidence="7">The sequence shown here is derived from an EMBL/GenBank/DDBJ whole genome shotgun (WGS) entry which is preliminary data.</text>
</comment>
<protein>
    <recommendedName>
        <fullName evidence="4 6">50S ribosomal protein L17</fullName>
    </recommendedName>
</protein>
<dbReference type="AlphaFoldDB" id="A0A0G0KSA5"/>
<keyword evidence="2 5" id="KW-0689">Ribosomal protein</keyword>
<evidence type="ECO:0000256" key="2">
    <source>
        <dbReference type="ARBA" id="ARBA00022980"/>
    </source>
</evidence>
<evidence type="ECO:0000313" key="8">
    <source>
        <dbReference type="Proteomes" id="UP000034324"/>
    </source>
</evidence>
<dbReference type="InterPro" id="IPR036373">
    <property type="entry name" value="Ribosomal_bL17_sf"/>
</dbReference>
<dbReference type="PANTHER" id="PTHR14413">
    <property type="entry name" value="RIBOSOMAL PROTEIN L17"/>
    <property type="match status" value="1"/>
</dbReference>
<proteinExistence type="inferred from homology"/>
<organism evidence="7 8">
    <name type="scientific">Candidatus Daviesbacteria bacterium GW2011_GWF2_38_6</name>
    <dbReference type="NCBI Taxonomy" id="1618432"/>
    <lineage>
        <taxon>Bacteria</taxon>
        <taxon>Candidatus Daviesiibacteriota</taxon>
    </lineage>
</organism>
<dbReference type="Proteomes" id="UP000034324">
    <property type="component" value="Unassembled WGS sequence"/>
</dbReference>
<dbReference type="GO" id="GO:0003735">
    <property type="term" value="F:structural constituent of ribosome"/>
    <property type="evidence" value="ECO:0007669"/>
    <property type="project" value="InterPro"/>
</dbReference>
<evidence type="ECO:0000256" key="6">
    <source>
        <dbReference type="RuleBase" id="RU000661"/>
    </source>
</evidence>
<dbReference type="NCBIfam" id="TIGR00059">
    <property type="entry name" value="L17"/>
    <property type="match status" value="1"/>
</dbReference>
<dbReference type="SUPFAM" id="SSF64263">
    <property type="entry name" value="Prokaryotic ribosomal protein L17"/>
    <property type="match status" value="1"/>
</dbReference>
<dbReference type="InterPro" id="IPR000456">
    <property type="entry name" value="Ribosomal_bL17"/>
</dbReference>
<evidence type="ECO:0000256" key="1">
    <source>
        <dbReference type="ARBA" id="ARBA00008777"/>
    </source>
</evidence>
<dbReference type="Gene3D" id="3.90.1030.10">
    <property type="entry name" value="Ribosomal protein L17"/>
    <property type="match status" value="1"/>
</dbReference>
<accession>A0A0G0KSA5</accession>
<dbReference type="Pfam" id="PF01196">
    <property type="entry name" value="Ribosomal_L17"/>
    <property type="match status" value="1"/>
</dbReference>
<keyword evidence="3 5" id="KW-0687">Ribonucleoprotein</keyword>